<reference evidence="2" key="1">
    <citation type="journal article" date="2008" name="Nat. Genet.">
        <title>The Pristionchus pacificus genome provides a unique perspective on nematode lifestyle and parasitism.</title>
        <authorList>
            <person name="Dieterich C."/>
            <person name="Clifton S.W."/>
            <person name="Schuster L.N."/>
            <person name="Chinwalla A."/>
            <person name="Delehaunty K."/>
            <person name="Dinkelacker I."/>
            <person name="Fulton L."/>
            <person name="Fulton R."/>
            <person name="Godfrey J."/>
            <person name="Minx P."/>
            <person name="Mitreva M."/>
            <person name="Roeseler W."/>
            <person name="Tian H."/>
            <person name="Witte H."/>
            <person name="Yang S.P."/>
            <person name="Wilson R.K."/>
            <person name="Sommer R.J."/>
        </authorList>
    </citation>
    <scope>NUCLEOTIDE SEQUENCE [LARGE SCALE GENOMIC DNA]</scope>
    <source>
        <strain evidence="2">PS312</strain>
    </source>
</reference>
<evidence type="ECO:0000313" key="1">
    <source>
        <dbReference type="EnsemblMetazoa" id="PPA20523.1"/>
    </source>
</evidence>
<keyword evidence="2" id="KW-1185">Reference proteome</keyword>
<organism evidence="1 2">
    <name type="scientific">Pristionchus pacificus</name>
    <name type="common">Parasitic nematode worm</name>
    <dbReference type="NCBI Taxonomy" id="54126"/>
    <lineage>
        <taxon>Eukaryota</taxon>
        <taxon>Metazoa</taxon>
        <taxon>Ecdysozoa</taxon>
        <taxon>Nematoda</taxon>
        <taxon>Chromadorea</taxon>
        <taxon>Rhabditida</taxon>
        <taxon>Rhabditina</taxon>
        <taxon>Diplogasteromorpha</taxon>
        <taxon>Diplogasteroidea</taxon>
        <taxon>Neodiplogasteridae</taxon>
        <taxon>Pristionchus</taxon>
    </lineage>
</organism>
<dbReference type="AlphaFoldDB" id="A0A2A6D2K1"/>
<dbReference type="EnsemblMetazoa" id="PPA20523.1">
    <property type="protein sequence ID" value="PPA20523.1"/>
    <property type="gene ID" value="WBGene00110077"/>
</dbReference>
<dbReference type="OrthoDB" id="5773570at2759"/>
<gene>
    <name evidence="1" type="primary">WBGene00110077</name>
</gene>
<proteinExistence type="predicted"/>
<accession>A0A8R1UEL0</accession>
<reference evidence="1" key="2">
    <citation type="submission" date="2022-06" db="UniProtKB">
        <authorList>
            <consortium name="EnsemblMetazoa"/>
        </authorList>
    </citation>
    <scope>IDENTIFICATION</scope>
    <source>
        <strain evidence="1">PS312</strain>
    </source>
</reference>
<evidence type="ECO:0000313" key="2">
    <source>
        <dbReference type="Proteomes" id="UP000005239"/>
    </source>
</evidence>
<sequence>MRRLLVLSVFFSTTVAALDLRSLSSMYTAPTCEHRQSCLFMMDDFRFELCGCPNDTQCSGKYSAVHQGTKYSFCTDPQLDQCASGDLSVTVEGLQTTLHCACAKPLVERKIIDTESAATKFVCESPPNTLPISAKMNKLMNFWKYRTAKYQERGAMYRLRRKQMQSVRCQSKDDLC</sequence>
<protein>
    <submittedName>
        <fullName evidence="1">Uncharacterized protein</fullName>
    </submittedName>
</protein>
<accession>A0A2A6D2K1</accession>
<dbReference type="Proteomes" id="UP000005239">
    <property type="component" value="Unassembled WGS sequence"/>
</dbReference>
<name>A0A2A6D2K1_PRIPA</name>